<dbReference type="Pfam" id="PF25356">
    <property type="entry name" value="PH_trem"/>
    <property type="match status" value="1"/>
</dbReference>
<feature type="compositionally biased region" description="Polar residues" evidence="1">
    <location>
        <begin position="170"/>
        <end position="181"/>
    </location>
</feature>
<dbReference type="EMBL" id="GEEE01009984">
    <property type="protein sequence ID" value="JAP53241.1"/>
    <property type="molecule type" value="Transcribed_RNA"/>
</dbReference>
<protein>
    <recommendedName>
        <fullName evidence="2">Trematode PH-like domain-containing protein</fullName>
    </recommendedName>
</protein>
<evidence type="ECO:0000259" key="2">
    <source>
        <dbReference type="Pfam" id="PF25356"/>
    </source>
</evidence>
<feature type="compositionally biased region" description="Polar residues" evidence="1">
    <location>
        <begin position="275"/>
        <end position="290"/>
    </location>
</feature>
<reference evidence="3" key="1">
    <citation type="submission" date="2016-01" db="EMBL/GenBank/DDBJ databases">
        <title>Reference transcriptome for the parasite Schistocephalus solidus: insights into the molecular evolution of parasitism.</title>
        <authorList>
            <person name="Hebert F.O."/>
            <person name="Grambauer S."/>
            <person name="Barber I."/>
            <person name="Landry C.R."/>
            <person name="Aubin-Horth N."/>
        </authorList>
    </citation>
    <scope>NUCLEOTIDE SEQUENCE</scope>
</reference>
<feature type="non-terminal residue" evidence="3">
    <location>
        <position position="1"/>
    </location>
</feature>
<evidence type="ECO:0000313" key="3">
    <source>
        <dbReference type="EMBL" id="JAP53241.1"/>
    </source>
</evidence>
<feature type="region of interest" description="Disordered" evidence="1">
    <location>
        <begin position="220"/>
        <end position="251"/>
    </location>
</feature>
<gene>
    <name evidence="3" type="ORF">TR91822</name>
</gene>
<sequence length="356" mass="41047">EQLPAFHPRLQHFSHIMNLAVEETDAKGRAIFFKSPADISKAVTYDKYDLSTQERVNELFEQKRVPSPKFCGFVYCYAPFLTICSSGSNGKLKVRQRIDYKTIKNVYPCEVDANVLFIVTRTERAKTQLRVFRLPSDAKATQLRYIIDQLQLSPIYNSEMPEKINRKSHSTTVSGYSSLGTETDPRKYSTPIVSGRTKGNVYNRPVDAVTNYYESEDQFQLPRLHQYSPRNMPKSSGKSRTTQTVTRPLENELDFDEIQIYRPASGAPRYDIYSKGSSGNLSGRQRPQSRMQRHRLKPSTSSSDWPEDEDEDSGFYAASRYRSDNCYSRRSRFPESRQAYPRSTSVPPRRYRVLAD</sequence>
<dbReference type="InterPro" id="IPR057376">
    <property type="entry name" value="PH_trem"/>
</dbReference>
<feature type="region of interest" description="Disordered" evidence="1">
    <location>
        <begin position="267"/>
        <end position="356"/>
    </location>
</feature>
<accession>A0A0X3PMT5</accession>
<dbReference type="AlphaFoldDB" id="A0A0X3PMT5"/>
<feature type="region of interest" description="Disordered" evidence="1">
    <location>
        <begin position="166"/>
        <end position="200"/>
    </location>
</feature>
<feature type="compositionally biased region" description="Polar residues" evidence="1">
    <location>
        <begin position="233"/>
        <end position="246"/>
    </location>
</feature>
<proteinExistence type="predicted"/>
<organism evidence="3">
    <name type="scientific">Schistocephalus solidus</name>
    <name type="common">Tapeworm</name>
    <dbReference type="NCBI Taxonomy" id="70667"/>
    <lineage>
        <taxon>Eukaryota</taxon>
        <taxon>Metazoa</taxon>
        <taxon>Spiralia</taxon>
        <taxon>Lophotrochozoa</taxon>
        <taxon>Platyhelminthes</taxon>
        <taxon>Cestoda</taxon>
        <taxon>Eucestoda</taxon>
        <taxon>Diphyllobothriidea</taxon>
        <taxon>Diphyllobothriidae</taxon>
        <taxon>Schistocephalus</taxon>
    </lineage>
</organism>
<evidence type="ECO:0000256" key="1">
    <source>
        <dbReference type="SAM" id="MobiDB-lite"/>
    </source>
</evidence>
<name>A0A0X3PMT5_SCHSO</name>
<feature type="domain" description="Trematode PH-like" evidence="2">
    <location>
        <begin position="29"/>
        <end position="153"/>
    </location>
</feature>